<dbReference type="Gene3D" id="1.25.40.770">
    <property type="entry name" value="TAF6, C-terminal HEAT repeat domain"/>
    <property type="match status" value="1"/>
</dbReference>
<sequence>MPLASLYGALVGLSVLGTELIKAFIIPKIRAIGERIEPYLDGTGQAINADRIAASHIKQLTIVSSRLATLMTIVKNSGTLLVRHFMVP</sequence>
<comment type="caution">
    <text evidence="1">The sequence shown here is derived from an EMBL/GenBank/DDBJ whole genome shotgun (WGS) entry which is preliminary data.</text>
</comment>
<dbReference type="InterPro" id="IPR046344">
    <property type="entry name" value="TAF6_C_sf"/>
</dbReference>
<evidence type="ECO:0000313" key="1">
    <source>
        <dbReference type="EMBL" id="KAI9560526.1"/>
    </source>
</evidence>
<proteinExistence type="predicted"/>
<gene>
    <name evidence="1" type="ORF">GHT06_011461</name>
</gene>
<dbReference type="Proteomes" id="UP000820818">
    <property type="component" value="Linkage Group LG3"/>
</dbReference>
<keyword evidence="2" id="KW-1185">Reference proteome</keyword>
<dbReference type="EMBL" id="WJBH02000003">
    <property type="protein sequence ID" value="KAI9560526.1"/>
    <property type="molecule type" value="Genomic_DNA"/>
</dbReference>
<dbReference type="GO" id="GO:0006367">
    <property type="term" value="P:transcription initiation at RNA polymerase II promoter"/>
    <property type="evidence" value="ECO:0007669"/>
    <property type="project" value="InterPro"/>
</dbReference>
<organism evidence="1 2">
    <name type="scientific">Daphnia sinensis</name>
    <dbReference type="NCBI Taxonomy" id="1820382"/>
    <lineage>
        <taxon>Eukaryota</taxon>
        <taxon>Metazoa</taxon>
        <taxon>Ecdysozoa</taxon>
        <taxon>Arthropoda</taxon>
        <taxon>Crustacea</taxon>
        <taxon>Branchiopoda</taxon>
        <taxon>Diplostraca</taxon>
        <taxon>Cladocera</taxon>
        <taxon>Anomopoda</taxon>
        <taxon>Daphniidae</taxon>
        <taxon>Daphnia</taxon>
        <taxon>Daphnia similis group</taxon>
    </lineage>
</organism>
<accession>A0AAD5KTY1</accession>
<protein>
    <submittedName>
        <fullName evidence="1">Uncharacterized protein</fullName>
    </submittedName>
</protein>
<reference evidence="1 2" key="1">
    <citation type="submission" date="2022-05" db="EMBL/GenBank/DDBJ databases">
        <title>A multi-omics perspective on studying reproductive biology in Daphnia sinensis.</title>
        <authorList>
            <person name="Jia J."/>
        </authorList>
    </citation>
    <scope>NUCLEOTIDE SEQUENCE [LARGE SCALE GENOMIC DNA]</scope>
    <source>
        <strain evidence="1 2">WSL</strain>
    </source>
</reference>
<evidence type="ECO:0000313" key="2">
    <source>
        <dbReference type="Proteomes" id="UP000820818"/>
    </source>
</evidence>
<name>A0AAD5KTY1_9CRUS</name>
<dbReference type="AlphaFoldDB" id="A0AAD5KTY1"/>